<keyword evidence="2" id="KW-0472">Membrane</keyword>
<feature type="transmembrane region" description="Helical" evidence="2">
    <location>
        <begin position="339"/>
        <end position="360"/>
    </location>
</feature>
<dbReference type="EMBL" id="CAJNNW010026028">
    <property type="protein sequence ID" value="CAE8682080.1"/>
    <property type="molecule type" value="Genomic_DNA"/>
</dbReference>
<gene>
    <name evidence="4" type="ORF">PGLA2088_LOCUS22775</name>
</gene>
<keyword evidence="3" id="KW-0732">Signal</keyword>
<evidence type="ECO:0000313" key="4">
    <source>
        <dbReference type="EMBL" id="CAE8682080.1"/>
    </source>
</evidence>
<protein>
    <recommendedName>
        <fullName evidence="6">Intimal thickness related receptor IRP domain-containing protein</fullName>
    </recommendedName>
</protein>
<feature type="transmembrane region" description="Helical" evidence="2">
    <location>
        <begin position="279"/>
        <end position="300"/>
    </location>
</feature>
<evidence type="ECO:0000256" key="1">
    <source>
        <dbReference type="SAM" id="MobiDB-lite"/>
    </source>
</evidence>
<evidence type="ECO:0000313" key="5">
    <source>
        <dbReference type="Proteomes" id="UP000626109"/>
    </source>
</evidence>
<evidence type="ECO:0000256" key="2">
    <source>
        <dbReference type="SAM" id="Phobius"/>
    </source>
</evidence>
<feature type="signal peptide" evidence="3">
    <location>
        <begin position="1"/>
        <end position="19"/>
    </location>
</feature>
<keyword evidence="2" id="KW-1133">Transmembrane helix</keyword>
<sequence length="403" mass="44921">MMKLAWAAVLFALGRQASAEMLPKSIRGFMLSGNKQPTLKRLNGGPLCTDGTGASPNGYRMQGKISLNDCASMAQQQEGCVGFRWGATSYNQEGYLRDVSEDFIDLAQLFEPDQEFECEVYAATEDGKSINFTTTELSQKFGYGARRLKILKKKILIHQNVKKEDSDATKHGNGVCRQRYSLLKLFQTEVTDLWFCFLPEEKWESCDKDLFNFYIVEGSAFAAGLLFFFAIISHVMSEQRQFSWALLWIARLTVNLQLGIYSVWFLVKHGYNFNDITSTNMLALVMTVVGSTVLISPALLLESMRGCHGFALFYLLILCFSPSVTFEAMSYFSGFPLLLAHYPMVLGLVGFLIEALKAVIAPLRCGGCRVVPADLDMSELRKQARGGTTHQPNSSSLVGCSFL</sequence>
<proteinExistence type="predicted"/>
<feature type="transmembrane region" description="Helical" evidence="2">
    <location>
        <begin position="244"/>
        <end position="267"/>
    </location>
</feature>
<organism evidence="4 5">
    <name type="scientific">Polarella glacialis</name>
    <name type="common">Dinoflagellate</name>
    <dbReference type="NCBI Taxonomy" id="89957"/>
    <lineage>
        <taxon>Eukaryota</taxon>
        <taxon>Sar</taxon>
        <taxon>Alveolata</taxon>
        <taxon>Dinophyceae</taxon>
        <taxon>Suessiales</taxon>
        <taxon>Suessiaceae</taxon>
        <taxon>Polarella</taxon>
    </lineage>
</organism>
<evidence type="ECO:0008006" key="6">
    <source>
        <dbReference type="Google" id="ProtNLM"/>
    </source>
</evidence>
<dbReference type="AlphaFoldDB" id="A0A813JP08"/>
<keyword evidence="2" id="KW-0812">Transmembrane</keyword>
<comment type="caution">
    <text evidence="4">The sequence shown here is derived from an EMBL/GenBank/DDBJ whole genome shotgun (WGS) entry which is preliminary data.</text>
</comment>
<feature type="transmembrane region" description="Helical" evidence="2">
    <location>
        <begin position="211"/>
        <end position="232"/>
    </location>
</feature>
<evidence type="ECO:0000256" key="3">
    <source>
        <dbReference type="SAM" id="SignalP"/>
    </source>
</evidence>
<name>A0A813JP08_POLGL</name>
<reference evidence="4" key="1">
    <citation type="submission" date="2021-02" db="EMBL/GenBank/DDBJ databases">
        <authorList>
            <person name="Dougan E. K."/>
            <person name="Rhodes N."/>
            <person name="Thang M."/>
            <person name="Chan C."/>
        </authorList>
    </citation>
    <scope>NUCLEOTIDE SEQUENCE</scope>
</reference>
<feature type="region of interest" description="Disordered" evidence="1">
    <location>
        <begin position="384"/>
        <end position="403"/>
    </location>
</feature>
<feature type="chain" id="PRO_5032484565" description="Intimal thickness related receptor IRP domain-containing protein" evidence="3">
    <location>
        <begin position="20"/>
        <end position="403"/>
    </location>
</feature>
<accession>A0A813JP08</accession>
<feature type="compositionally biased region" description="Polar residues" evidence="1">
    <location>
        <begin position="386"/>
        <end position="403"/>
    </location>
</feature>
<dbReference type="Proteomes" id="UP000626109">
    <property type="component" value="Unassembled WGS sequence"/>
</dbReference>
<feature type="transmembrane region" description="Helical" evidence="2">
    <location>
        <begin position="312"/>
        <end position="333"/>
    </location>
</feature>